<name>A0ABN8HUB2_9NEOP</name>
<dbReference type="Proteomes" id="UP000837857">
    <property type="component" value="Chromosome 13"/>
</dbReference>
<keyword evidence="4" id="KW-1185">Reference proteome</keyword>
<keyword evidence="2" id="KW-0472">Membrane</keyword>
<keyword evidence="2" id="KW-1133">Transmembrane helix</keyword>
<accession>A0ABN8HUB2</accession>
<proteinExistence type="predicted"/>
<feature type="transmembrane region" description="Helical" evidence="2">
    <location>
        <begin position="59"/>
        <end position="76"/>
    </location>
</feature>
<keyword evidence="2" id="KW-0812">Transmembrane</keyword>
<evidence type="ECO:0000313" key="3">
    <source>
        <dbReference type="EMBL" id="CAH2041474.1"/>
    </source>
</evidence>
<evidence type="ECO:0000256" key="2">
    <source>
        <dbReference type="SAM" id="Phobius"/>
    </source>
</evidence>
<feature type="compositionally biased region" description="Basic and acidic residues" evidence="1">
    <location>
        <begin position="116"/>
        <end position="132"/>
    </location>
</feature>
<dbReference type="EMBL" id="OW152825">
    <property type="protein sequence ID" value="CAH2041474.1"/>
    <property type="molecule type" value="Genomic_DNA"/>
</dbReference>
<protein>
    <submittedName>
        <fullName evidence="3">Uncharacterized protein</fullName>
    </submittedName>
</protein>
<evidence type="ECO:0000313" key="4">
    <source>
        <dbReference type="Proteomes" id="UP000837857"/>
    </source>
</evidence>
<feature type="region of interest" description="Disordered" evidence="1">
    <location>
        <begin position="116"/>
        <end position="151"/>
    </location>
</feature>
<reference evidence="3" key="1">
    <citation type="submission" date="2022-03" db="EMBL/GenBank/DDBJ databases">
        <authorList>
            <person name="Martin H S."/>
        </authorList>
    </citation>
    <scope>NUCLEOTIDE SEQUENCE</scope>
</reference>
<sequence>MIIVPTDEESYIVSGTLAFIEFDVSDKTDMALEHLLSRMGLETKQLNESHYTGSHKGNAAMSALTLLAFLFFLHILQQCLKEHMMAMSTPQVMIMTAGKEGDESVAKLSRNNKIDKTGVPRADEANDVKTFPDEETVAESHTSTGPSPPENFLKIKIAEHRPRDGAHKYKIIKNHVFNDEK</sequence>
<feature type="non-terminal residue" evidence="3">
    <location>
        <position position="181"/>
    </location>
</feature>
<evidence type="ECO:0000256" key="1">
    <source>
        <dbReference type="SAM" id="MobiDB-lite"/>
    </source>
</evidence>
<gene>
    <name evidence="3" type="ORF">IPOD504_LOCUS3188</name>
</gene>
<organism evidence="3 4">
    <name type="scientific">Iphiclides podalirius</name>
    <name type="common">scarce swallowtail</name>
    <dbReference type="NCBI Taxonomy" id="110791"/>
    <lineage>
        <taxon>Eukaryota</taxon>
        <taxon>Metazoa</taxon>
        <taxon>Ecdysozoa</taxon>
        <taxon>Arthropoda</taxon>
        <taxon>Hexapoda</taxon>
        <taxon>Insecta</taxon>
        <taxon>Pterygota</taxon>
        <taxon>Neoptera</taxon>
        <taxon>Endopterygota</taxon>
        <taxon>Lepidoptera</taxon>
        <taxon>Glossata</taxon>
        <taxon>Ditrysia</taxon>
        <taxon>Papilionoidea</taxon>
        <taxon>Papilionidae</taxon>
        <taxon>Papilioninae</taxon>
        <taxon>Iphiclides</taxon>
    </lineage>
</organism>